<feature type="domain" description="Guanylate cyclase" evidence="9">
    <location>
        <begin position="1958"/>
        <end position="2171"/>
    </location>
</feature>
<keyword evidence="2 8" id="KW-0812">Transmembrane</keyword>
<dbReference type="SUPFAM" id="SSF81665">
    <property type="entry name" value="Calcium ATPase, transmembrane domain M"/>
    <property type="match status" value="1"/>
</dbReference>
<keyword evidence="3" id="KW-0479">Metal-binding</keyword>
<feature type="transmembrane region" description="Helical" evidence="8">
    <location>
        <begin position="1721"/>
        <end position="1741"/>
    </location>
</feature>
<dbReference type="SUPFAM" id="SSF81660">
    <property type="entry name" value="Metal cation-transporting ATPase, ATP-binding domain N"/>
    <property type="match status" value="1"/>
</dbReference>
<accession>A0ABQ7JCN5</accession>
<feature type="transmembrane region" description="Helical" evidence="8">
    <location>
        <begin position="1495"/>
        <end position="1518"/>
    </location>
</feature>
<dbReference type="InterPro" id="IPR023299">
    <property type="entry name" value="ATPase_P-typ_cyto_dom_N"/>
</dbReference>
<evidence type="ECO:0000256" key="1">
    <source>
        <dbReference type="ARBA" id="ARBA00004141"/>
    </source>
</evidence>
<dbReference type="Pfam" id="PF13246">
    <property type="entry name" value="Cation_ATPase"/>
    <property type="match status" value="1"/>
</dbReference>
<feature type="transmembrane region" description="Helical" evidence="8">
    <location>
        <begin position="1791"/>
        <end position="1808"/>
    </location>
</feature>
<dbReference type="Pfam" id="PF16209">
    <property type="entry name" value="PhoLip_ATPase_N"/>
    <property type="match status" value="1"/>
</dbReference>
<dbReference type="Gene3D" id="3.40.1110.10">
    <property type="entry name" value="Calcium-transporting ATPase, cytoplasmic domain N"/>
    <property type="match status" value="1"/>
</dbReference>
<dbReference type="Pfam" id="PF00211">
    <property type="entry name" value="Guanylate_cyc"/>
    <property type="match status" value="1"/>
</dbReference>
<keyword evidence="11" id="KW-1185">Reference proteome</keyword>
<dbReference type="InterPro" id="IPR023298">
    <property type="entry name" value="ATPase_P-typ_TM_dom_sf"/>
</dbReference>
<evidence type="ECO:0000313" key="11">
    <source>
        <dbReference type="Proteomes" id="UP000823046"/>
    </source>
</evidence>
<dbReference type="Gene3D" id="3.40.50.1000">
    <property type="entry name" value="HAD superfamily/HAD-like"/>
    <property type="match status" value="1"/>
</dbReference>
<dbReference type="InterPro" id="IPR036412">
    <property type="entry name" value="HAD-like_sf"/>
</dbReference>
<feature type="transmembrane region" description="Helical" evidence="8">
    <location>
        <begin position="1761"/>
        <end position="1779"/>
    </location>
</feature>
<keyword evidence="5 8" id="KW-1133">Transmembrane helix</keyword>
<organism evidence="10 11">
    <name type="scientific">Cardiosporidium cionae</name>
    <dbReference type="NCBI Taxonomy" id="476202"/>
    <lineage>
        <taxon>Eukaryota</taxon>
        <taxon>Sar</taxon>
        <taxon>Alveolata</taxon>
        <taxon>Apicomplexa</taxon>
        <taxon>Aconoidasida</taxon>
        <taxon>Nephromycida</taxon>
        <taxon>Cardiosporidium</taxon>
    </lineage>
</organism>
<feature type="region of interest" description="Disordered" evidence="7">
    <location>
        <begin position="1"/>
        <end position="20"/>
    </location>
</feature>
<evidence type="ECO:0000313" key="10">
    <source>
        <dbReference type="EMBL" id="KAF8821741.1"/>
    </source>
</evidence>
<feature type="compositionally biased region" description="Basic and acidic residues" evidence="7">
    <location>
        <begin position="2047"/>
        <end position="2057"/>
    </location>
</feature>
<feature type="transmembrane region" description="Helical" evidence="8">
    <location>
        <begin position="1468"/>
        <end position="1489"/>
    </location>
</feature>
<keyword evidence="6 8" id="KW-0472">Membrane</keyword>
<dbReference type="InterPro" id="IPR001054">
    <property type="entry name" value="A/G_cyclase"/>
</dbReference>
<comment type="subcellular location">
    <subcellularLocation>
        <location evidence="1">Membrane</location>
        <topology evidence="1">Multi-pass membrane protein</topology>
    </subcellularLocation>
</comment>
<feature type="transmembrane region" description="Helical" evidence="8">
    <location>
        <begin position="1814"/>
        <end position="1832"/>
    </location>
</feature>
<feature type="transmembrane region" description="Helical" evidence="8">
    <location>
        <begin position="1844"/>
        <end position="1865"/>
    </location>
</feature>
<protein>
    <submittedName>
        <fullName evidence="10">Guanylyl cyclase</fullName>
    </submittedName>
</protein>
<comment type="caution">
    <text evidence="10">The sequence shown here is derived from an EMBL/GenBank/DDBJ whole genome shotgun (WGS) entry which is preliminary data.</text>
</comment>
<dbReference type="InterPro" id="IPR023214">
    <property type="entry name" value="HAD_sf"/>
</dbReference>
<dbReference type="Pfam" id="PF00122">
    <property type="entry name" value="E1-E2_ATPase"/>
    <property type="match status" value="1"/>
</dbReference>
<evidence type="ECO:0000256" key="3">
    <source>
        <dbReference type="ARBA" id="ARBA00022723"/>
    </source>
</evidence>
<dbReference type="PROSITE" id="PS50125">
    <property type="entry name" value="GUANYLATE_CYCLASE_2"/>
    <property type="match status" value="1"/>
</dbReference>
<proteinExistence type="predicted"/>
<dbReference type="EMBL" id="JADAQX010000134">
    <property type="protein sequence ID" value="KAF8821741.1"/>
    <property type="molecule type" value="Genomic_DNA"/>
</dbReference>
<dbReference type="InterPro" id="IPR032630">
    <property type="entry name" value="P_typ_ATPase_c"/>
</dbReference>
<dbReference type="Pfam" id="PF16212">
    <property type="entry name" value="PhoLip_ATPase_C"/>
    <property type="match status" value="1"/>
</dbReference>
<dbReference type="PROSITE" id="PS00154">
    <property type="entry name" value="ATPASE_E1_E2"/>
    <property type="match status" value="1"/>
</dbReference>
<evidence type="ECO:0000256" key="6">
    <source>
        <dbReference type="ARBA" id="ARBA00023136"/>
    </source>
</evidence>
<gene>
    <name evidence="10" type="ORF">IE077_001640</name>
</gene>
<evidence type="ECO:0000256" key="4">
    <source>
        <dbReference type="ARBA" id="ARBA00022842"/>
    </source>
</evidence>
<dbReference type="InterPro" id="IPR059000">
    <property type="entry name" value="ATPase_P-type_domA"/>
</dbReference>
<keyword evidence="4" id="KW-0460">Magnesium</keyword>
<dbReference type="Proteomes" id="UP000823046">
    <property type="component" value="Unassembled WGS sequence"/>
</dbReference>
<feature type="transmembrane region" description="Helical" evidence="8">
    <location>
        <begin position="1355"/>
        <end position="1375"/>
    </location>
</feature>
<dbReference type="Gene3D" id="3.30.70.1230">
    <property type="entry name" value="Nucleotide cyclase"/>
    <property type="match status" value="1"/>
</dbReference>
<feature type="transmembrane region" description="Helical" evidence="8">
    <location>
        <begin position="1405"/>
        <end position="1427"/>
    </location>
</feature>
<sequence>MKKQSELEDQSAATSRMSRRNIFNKARQNSGLIYGAISRADNEATHSKMKEVLARHQLNQAAKRRGRQRKSTVSLIDIAGSKFQVRTSVAERQSLLENKQKLYKETQQKSPWDTRKLVINPTDQNDVNRFPINQISTTRYGVFTFLPKNIWEQFHRLPTVIYLVIAIIQLIPTNNRTQNVAGVFSLGCVMLMCAIRDIIEDYCRYLDDYKVNMRYCNKIDGSSPILKTTRWGEIKVGNILFISNGEEFPADVVILSSSNSDSRAYVDTSSLNGELVLKPKQSVKETKGEITIAAVAAIRGRIECEKPHSSLDLFQGTLKLEAHPRGALLNISSFIHKGSILRITNWIFAVVIYTGKETRINQSNKIKISKKTGWIDSATNFIVFLMAALAILAFLISSIVSVAIKRNTNDSIFWAFLKNSNFLDSATQFVWLDYFVLYGSLIPFSYLLSIDLIKILQPFNIVNDKHLMSEKGFLQPKDRNANAHEKMGCVDIVVADKTGTITENRHKFTCCSIRGKKYGFLSEKISYDAETSSSLSELSKYTDEGSLASHASLQKSASAENLGNYSFSTKMNSVGYSYTSEISHGSEPTIRDFELHEIENEEDELYNTSEKFDKQHSQNLYEDLYKTEFLSTMGSFSDTDVSSRDTKNLSSSFGSKISVLKDLHTFKEYAYDDPIAEFTDFTDDSIFDDLVRHNERSEEIDLFIKALAVCNTALPFSISQMKKDSVSNQHSFSSLKSVATSHRLSTLRSKGLSFGKKNIEDQQPIELEGLETCEIDYSNEDAIDLFNISKLPPLSAKIEPAVKVKKDDKANSLNEELSNSNAALEGILEKDTNPHLPDSNRGAHFHSSDVLLQENSRLIRDAVSFFSECPTSKDEEQNFQEENAKAKKPAFLFEKAATPSPLSIGPAESTMGREDFLRHETNGLLPFHSRKAFMRNITLSKLPQNSEYCIIYQSTSPDEQCFVYAASLLNYTLIQKNQNFIVLDVNGSIQTFEILGMNPYTSQKKCMSVIVRSEKESDRAILFMKGAESVMSKLIDFTKEDQTIRQSLFAHTHLFSLKGLRTQVFAYRFLSDDEVDQIKSISREERSTFSSSNENKENPFSEFERNLKYLGITAISDLIQEGVNETIELLTEGGIRVWIVTGDRLDYTETIGYSCGLLNERSILFNAVKEWKALPNFQKTALSLYSQFLAVKKIQAKENELCLLFDSNIFKAFLKTDSLQDSLLVMLCSCDSVIACDMKADYKAKLLHLLREKISPHLTTLAIGNGENDVAMLKEADIGVSINFGQSMYSAGASDISVDRFDSLQRLLFFHGRQLLRRNSIVILWSFYKSLVAVFPLFLYQFFLQWSGTNAYNPILFILFTFLWMLLPLLLFGYIDNDIPPEISLNAPIIYILGRRKYYFNKNLCFIWIGESIFHSLLMCILSYFFFIENPQLGSGKTLGFETFGALILLNVVVISLLRLLMEFHFGLYLLSLVILIFSLLILLGYAFVESAASLFFWIPLYFLILIVLLLVSFTLFISSIIKSKYFPNLLVALKKWIFKTLISPHPSKFPFAKKPKFIFLFLNYLKHFVNYFWCWRDQSLLTKALSNTKFLKHLRRTMNPLLNENLREMLPPAIPYVISSKKKEVKEARSSTHVLPVFTSSASIEILASYVRDSSFNLKEKEEIIDEKEIDIDPLETNHEPSTELKVSNLIEKFTLKFKDSQLESDYKVHFKESFLKQFISWYQIIPLLIAFYYLVYFFLEQSIESKWNTNYKFIAEFTVPTVILIFAFLATMVATFYKSIFVDNFNKFMGSLVILLLLQHIISYSLLHIEGIITGVLIPVFTFVILRVPFLQAVTLNTMHLIFFFLSFFTQLVFNFYTFFYVRFLIDPDLLSVNLIYYLPLFVAIDVFLAFVGYRLEYNQRKSFLLDYSVEESRRKQREILNTMLPAFVVDQIINSGLTSEGIAAELKAEDKGTVTVIFCDLYEFQDMVAAIKPTALVELLDSLFLCFDKCADHYGSSKIETVFETYLAATGLAFGKEKESSSPEIDATNALEYENFFNNMEKGKEKEKLGEKMRGSKKKKRKKKKKVKQRKEEMAISMLNVASHISYEVVTEGADLDSAPSFSSRGINRRESFKSYNSSDYLRNFNDKSKRIQLKIGIHSGRVISGVVGVKKPQYALFGIFISNFSIF</sequence>
<dbReference type="InterPro" id="IPR018303">
    <property type="entry name" value="ATPase_P-typ_P_site"/>
</dbReference>
<evidence type="ECO:0000256" key="5">
    <source>
        <dbReference type="ARBA" id="ARBA00022989"/>
    </source>
</evidence>
<dbReference type="CDD" id="cd07302">
    <property type="entry name" value="CHD"/>
    <property type="match status" value="1"/>
</dbReference>
<evidence type="ECO:0000256" key="8">
    <source>
        <dbReference type="SAM" id="Phobius"/>
    </source>
</evidence>
<evidence type="ECO:0000256" key="7">
    <source>
        <dbReference type="SAM" id="MobiDB-lite"/>
    </source>
</evidence>
<dbReference type="InterPro" id="IPR032631">
    <property type="entry name" value="P-type_ATPase_N"/>
</dbReference>
<feature type="transmembrane region" description="Helical" evidence="8">
    <location>
        <begin position="1439"/>
        <end position="1461"/>
    </location>
</feature>
<dbReference type="PANTHER" id="PTHR24092">
    <property type="entry name" value="PROBABLE PHOSPHOLIPID-TRANSPORTING ATPASE"/>
    <property type="match status" value="1"/>
</dbReference>
<evidence type="ECO:0000259" key="9">
    <source>
        <dbReference type="PROSITE" id="PS50125"/>
    </source>
</evidence>
<feature type="transmembrane region" description="Helical" evidence="8">
    <location>
        <begin position="1877"/>
        <end position="1896"/>
    </location>
</feature>
<dbReference type="SUPFAM" id="SSF81653">
    <property type="entry name" value="Calcium ATPase, transduction domain A"/>
    <property type="match status" value="1"/>
</dbReference>
<dbReference type="Gene3D" id="2.70.150.10">
    <property type="entry name" value="Calcium-transporting ATPase, cytoplasmic transduction domain A"/>
    <property type="match status" value="1"/>
</dbReference>
<feature type="transmembrane region" description="Helical" evidence="8">
    <location>
        <begin position="1321"/>
        <end position="1343"/>
    </location>
</feature>
<name>A0ABQ7JCN5_9APIC</name>
<dbReference type="InterPro" id="IPR029787">
    <property type="entry name" value="Nucleotide_cyclase"/>
</dbReference>
<feature type="transmembrane region" description="Helical" evidence="8">
    <location>
        <begin position="429"/>
        <end position="448"/>
    </location>
</feature>
<feature type="transmembrane region" description="Helical" evidence="8">
    <location>
        <begin position="381"/>
        <end position="404"/>
    </location>
</feature>
<dbReference type="PANTHER" id="PTHR24092:SF175">
    <property type="entry name" value="PHOSPHOLIPID-TRANSPORTING ATPASE"/>
    <property type="match status" value="1"/>
</dbReference>
<feature type="region of interest" description="Disordered" evidence="7">
    <location>
        <begin position="2047"/>
        <end position="2075"/>
    </location>
</feature>
<reference evidence="10 11" key="1">
    <citation type="journal article" date="2020" name="bioRxiv">
        <title>Metabolic contributions of an alphaproteobacterial endosymbiont in the apicomplexan Cardiosporidium cionae.</title>
        <authorList>
            <person name="Hunter E.S."/>
            <person name="Paight C.J."/>
            <person name="Lane C.E."/>
        </authorList>
    </citation>
    <scope>NUCLEOTIDE SEQUENCE [LARGE SCALE GENOMIC DNA]</scope>
    <source>
        <strain evidence="10">ESH_2018</strain>
    </source>
</reference>
<feature type="compositionally biased region" description="Basic residues" evidence="7">
    <location>
        <begin position="2058"/>
        <end position="2072"/>
    </location>
</feature>
<dbReference type="InterPro" id="IPR008250">
    <property type="entry name" value="ATPase_P-typ_transduc_dom_A_sf"/>
</dbReference>
<dbReference type="SUPFAM" id="SSF55073">
    <property type="entry name" value="Nucleotide cyclase"/>
    <property type="match status" value="1"/>
</dbReference>
<evidence type="ECO:0000256" key="2">
    <source>
        <dbReference type="ARBA" id="ARBA00022692"/>
    </source>
</evidence>
<dbReference type="SUPFAM" id="SSF56784">
    <property type="entry name" value="HAD-like"/>
    <property type="match status" value="1"/>
</dbReference>